<dbReference type="Proteomes" id="UP000442109">
    <property type="component" value="Unassembled WGS sequence"/>
</dbReference>
<feature type="domain" description="Alpha/beta hydrolase fold-3" evidence="2">
    <location>
        <begin position="123"/>
        <end position="329"/>
    </location>
</feature>
<name>A0A844M299_9GAMM</name>
<dbReference type="InterPro" id="IPR050300">
    <property type="entry name" value="GDXG_lipolytic_enzyme"/>
</dbReference>
<evidence type="ECO:0000259" key="2">
    <source>
        <dbReference type="Pfam" id="PF07859"/>
    </source>
</evidence>
<proteinExistence type="predicted"/>
<dbReference type="InterPro" id="IPR029058">
    <property type="entry name" value="AB_hydrolase_fold"/>
</dbReference>
<gene>
    <name evidence="3" type="ORF">GB996_08945</name>
</gene>
<dbReference type="GO" id="GO:0016787">
    <property type="term" value="F:hydrolase activity"/>
    <property type="evidence" value="ECO:0007669"/>
    <property type="project" value="UniProtKB-KW"/>
</dbReference>
<organism evidence="3 4">
    <name type="scientific">Psychrobacter sanguinis</name>
    <dbReference type="NCBI Taxonomy" id="861445"/>
    <lineage>
        <taxon>Bacteria</taxon>
        <taxon>Pseudomonadati</taxon>
        <taxon>Pseudomonadota</taxon>
        <taxon>Gammaproteobacteria</taxon>
        <taxon>Moraxellales</taxon>
        <taxon>Moraxellaceae</taxon>
        <taxon>Psychrobacter</taxon>
    </lineage>
</organism>
<comment type="caution">
    <text evidence="3">The sequence shown here is derived from an EMBL/GenBank/DDBJ whole genome shotgun (WGS) entry which is preliminary data.</text>
</comment>
<evidence type="ECO:0000256" key="1">
    <source>
        <dbReference type="ARBA" id="ARBA00022801"/>
    </source>
</evidence>
<dbReference type="Gene3D" id="3.40.50.1820">
    <property type="entry name" value="alpha/beta hydrolase"/>
    <property type="match status" value="1"/>
</dbReference>
<dbReference type="EMBL" id="WFKQ01000008">
    <property type="protein sequence ID" value="MUG32924.1"/>
    <property type="molecule type" value="Genomic_DNA"/>
</dbReference>
<accession>A0A844M299</accession>
<reference evidence="3 4" key="1">
    <citation type="journal article" date="2019" name="PLoS ONE">
        <title>Pup mortality in New Zealand sea lions (Phocarctos hookeri) at Enderby Island, Auckland Islands, 2013-18.</title>
        <authorList>
            <person name="Michael S.A."/>
            <person name="Hayman D.T.S."/>
            <person name="Gray R."/>
            <person name="Zhang J."/>
            <person name="Rogers L."/>
            <person name="Roe W.D."/>
        </authorList>
    </citation>
    <scope>NUCLEOTIDE SEQUENCE [LARGE SCALE GENOMIC DNA]</scope>
    <source>
        <strain evidence="3 4">SM868</strain>
    </source>
</reference>
<dbReference type="PANTHER" id="PTHR48081:SF8">
    <property type="entry name" value="ALPHA_BETA HYDROLASE FOLD-3 DOMAIN-CONTAINING PROTEIN-RELATED"/>
    <property type="match status" value="1"/>
</dbReference>
<dbReference type="AlphaFoldDB" id="A0A844M299"/>
<dbReference type="PANTHER" id="PTHR48081">
    <property type="entry name" value="AB HYDROLASE SUPERFAMILY PROTEIN C4A8.06C"/>
    <property type="match status" value="1"/>
</dbReference>
<evidence type="ECO:0000313" key="4">
    <source>
        <dbReference type="Proteomes" id="UP000442109"/>
    </source>
</evidence>
<keyword evidence="1 3" id="KW-0378">Hydrolase</keyword>
<dbReference type="OrthoDB" id="9806180at2"/>
<dbReference type="InterPro" id="IPR013094">
    <property type="entry name" value="AB_hydrolase_3"/>
</dbReference>
<keyword evidence="4" id="KW-1185">Reference proteome</keyword>
<protein>
    <submittedName>
        <fullName evidence="3">Alpha/beta hydrolase fold domain-containing protein</fullName>
    </submittedName>
</protein>
<sequence length="352" mass="38600">MTIINKSNLHQISTKAQNSLLKNMLRLPTAAKQQIAGEPIVIDGQTFDLSLQVMLQLFGPPPNHLPSVTEARATIEAQSPVLSQTPLDDIIKDEFPLTVSDGETIRLRRYRHRNAPRDNQPALVFYHGGGYVGGSLNSHDLVCQHLANGGECTVIAVDYRLAPEYPYPTPVNDGLTAYRYIASHADKFGIDANRLAVGGDSAGGNLAAVVAQQTKNDTHPPKLQLLWVPWVDMSGEHESYELFATGFLLEQAQMRWYTHHYLGDTDDIDTTDPMISPIYGDLQGVAPAVVMVAGFDPLRDEGIEYADKLTAAGVDTTLKVYDSMPHLFMLYAGEIDAAKAAFEDAVQALKRL</sequence>
<evidence type="ECO:0000313" key="3">
    <source>
        <dbReference type="EMBL" id="MUG32924.1"/>
    </source>
</evidence>
<dbReference type="RefSeq" id="WP_155587463.1">
    <property type="nucleotide sequence ID" value="NZ_WFKQ01000008.1"/>
</dbReference>
<dbReference type="SUPFAM" id="SSF53474">
    <property type="entry name" value="alpha/beta-Hydrolases"/>
    <property type="match status" value="1"/>
</dbReference>
<dbReference type="Pfam" id="PF07859">
    <property type="entry name" value="Abhydrolase_3"/>
    <property type="match status" value="1"/>
</dbReference>